<dbReference type="RefSeq" id="XP_033394898.1">
    <property type="nucleotide sequence ID" value="XM_033540975.1"/>
</dbReference>
<feature type="region of interest" description="Disordered" evidence="1">
    <location>
        <begin position="836"/>
        <end position="861"/>
    </location>
</feature>
<gene>
    <name evidence="2" type="ORF">K452DRAFT_290282</name>
</gene>
<accession>A0A6A6B7G6</accession>
<protein>
    <submittedName>
        <fullName evidence="2">Uncharacterized protein</fullName>
    </submittedName>
</protein>
<dbReference type="GeneID" id="54298471"/>
<feature type="region of interest" description="Disordered" evidence="1">
    <location>
        <begin position="668"/>
        <end position="694"/>
    </location>
</feature>
<keyword evidence="3" id="KW-1185">Reference proteome</keyword>
<dbReference type="Proteomes" id="UP000799438">
    <property type="component" value="Unassembled WGS sequence"/>
</dbReference>
<feature type="compositionally biased region" description="Low complexity" evidence="1">
    <location>
        <begin position="32"/>
        <end position="43"/>
    </location>
</feature>
<feature type="region of interest" description="Disordered" evidence="1">
    <location>
        <begin position="1"/>
        <end position="84"/>
    </location>
</feature>
<organism evidence="2 3">
    <name type="scientific">Aplosporella prunicola CBS 121167</name>
    <dbReference type="NCBI Taxonomy" id="1176127"/>
    <lineage>
        <taxon>Eukaryota</taxon>
        <taxon>Fungi</taxon>
        <taxon>Dikarya</taxon>
        <taxon>Ascomycota</taxon>
        <taxon>Pezizomycotina</taxon>
        <taxon>Dothideomycetes</taxon>
        <taxon>Dothideomycetes incertae sedis</taxon>
        <taxon>Botryosphaeriales</taxon>
        <taxon>Aplosporellaceae</taxon>
        <taxon>Aplosporella</taxon>
    </lineage>
</organism>
<evidence type="ECO:0000313" key="3">
    <source>
        <dbReference type="Proteomes" id="UP000799438"/>
    </source>
</evidence>
<feature type="region of interest" description="Disordered" evidence="1">
    <location>
        <begin position="374"/>
        <end position="402"/>
    </location>
</feature>
<dbReference type="EMBL" id="ML995494">
    <property type="protein sequence ID" value="KAF2139185.1"/>
    <property type="molecule type" value="Genomic_DNA"/>
</dbReference>
<evidence type="ECO:0000313" key="2">
    <source>
        <dbReference type="EMBL" id="KAF2139185.1"/>
    </source>
</evidence>
<evidence type="ECO:0000256" key="1">
    <source>
        <dbReference type="SAM" id="MobiDB-lite"/>
    </source>
</evidence>
<reference evidence="2" key="1">
    <citation type="journal article" date="2020" name="Stud. Mycol.">
        <title>101 Dothideomycetes genomes: a test case for predicting lifestyles and emergence of pathogens.</title>
        <authorList>
            <person name="Haridas S."/>
            <person name="Albert R."/>
            <person name="Binder M."/>
            <person name="Bloem J."/>
            <person name="Labutti K."/>
            <person name="Salamov A."/>
            <person name="Andreopoulos B."/>
            <person name="Baker S."/>
            <person name="Barry K."/>
            <person name="Bills G."/>
            <person name="Bluhm B."/>
            <person name="Cannon C."/>
            <person name="Castanera R."/>
            <person name="Culley D."/>
            <person name="Daum C."/>
            <person name="Ezra D."/>
            <person name="Gonzalez J."/>
            <person name="Henrissat B."/>
            <person name="Kuo A."/>
            <person name="Liang C."/>
            <person name="Lipzen A."/>
            <person name="Lutzoni F."/>
            <person name="Magnuson J."/>
            <person name="Mondo S."/>
            <person name="Nolan M."/>
            <person name="Ohm R."/>
            <person name="Pangilinan J."/>
            <person name="Park H.-J."/>
            <person name="Ramirez L."/>
            <person name="Alfaro M."/>
            <person name="Sun H."/>
            <person name="Tritt A."/>
            <person name="Yoshinaga Y."/>
            <person name="Zwiers L.-H."/>
            <person name="Turgeon B."/>
            <person name="Goodwin S."/>
            <person name="Spatafora J."/>
            <person name="Crous P."/>
            <person name="Grigoriev I."/>
        </authorList>
    </citation>
    <scope>NUCLEOTIDE SEQUENCE</scope>
    <source>
        <strain evidence="2">CBS 121167</strain>
    </source>
</reference>
<sequence>MLSLHLRRVRSKATAPAPAPPKGRAKGRRPSTRPTPSRLTPTRQQREHQPEQLSQLIRALKHRSRPPPPPNAQSNPDSGRRARPWADGVREQFRASLLGGVARANQVDIFRDILAGPGYEPRQWPQRLLPRTPRDLMSRDFVKLARREERGKERGGGGGGVDKETTLVVHAAKLALRDALQTCEYEHDYVCIIDGFMSNPVLTRDHKLELLGWVSKHVSARLRATVQAQITVLRARKQLVLANAFSARVCEGELLPPPLIELGLLSAVRCRAFQAMHNYLGAALARNKPLPSALLRAFLHTALLPPPGAADGYQLLPNADRDDTTVRDWLLLRLSSLVDRSDWYGSYEPFLRAVAHEGHTRRLWHEWKAVQAGLQNDKRPQQQQRRRAGRAGLPGPRDQWHDAMPSPVAWSATEEHRVERRLAQRGLRWTATARAELAFVLMFLRARDPGRAWGVLVQSAALPVDCLPWHVQALLLKHRKAVPKGLLANQGAGVLADLCAARLAGVECELAGVEEQLLGIRPRPARVRHVGVEVEQEEKPANVRKIGHMPEIIRVALPEVEQKQHPSPAPQDLRPNTSIRDATLTAVEQALHVEIPQEPHVEFAFAANSNDVASKHALQQTLMGLYEAMLEEIELALGLGTWVWDEESGTGWHEEGEWRELTADAAAWQEEEEKKHQLQQSSAAKRSPADDGDRTGLLHQYYETELAKIEQAMGLGKWVWDEGKGRGYHEQPEWLRECAWFATDALWQEAKLQLQRQHPSPAKRSPAADDDPAGLLRLYETELANIEQAMGLGKWVWDESKRMGHHEQPEWVRECTWLMLDPAWRDVFRHWGLDDEERVAEEKEGDDDDGDGVKEEEEVGR</sequence>
<proteinExistence type="predicted"/>
<dbReference type="AlphaFoldDB" id="A0A6A6B7G6"/>
<feature type="compositionally biased region" description="Basic residues" evidence="1">
    <location>
        <begin position="1"/>
        <end position="11"/>
    </location>
</feature>
<name>A0A6A6B7G6_9PEZI</name>